<dbReference type="HOGENOM" id="CLU_1679950_0_0_1"/>
<accession>T1GHJ8</accession>
<dbReference type="EMBL" id="CAQQ02008504">
    <property type="status" value="NOT_ANNOTATED_CDS"/>
    <property type="molecule type" value="Genomic_DNA"/>
</dbReference>
<keyword evidence="3" id="KW-1185">Reference proteome</keyword>
<keyword evidence="1" id="KW-0812">Transmembrane</keyword>
<evidence type="ECO:0000313" key="3">
    <source>
        <dbReference type="Proteomes" id="UP000015102"/>
    </source>
</evidence>
<feature type="transmembrane region" description="Helical" evidence="1">
    <location>
        <begin position="48"/>
        <end position="70"/>
    </location>
</feature>
<reference evidence="2" key="2">
    <citation type="submission" date="2015-06" db="UniProtKB">
        <authorList>
            <consortium name="EnsemblMetazoa"/>
        </authorList>
    </citation>
    <scope>IDENTIFICATION</scope>
</reference>
<reference evidence="3" key="1">
    <citation type="submission" date="2013-02" db="EMBL/GenBank/DDBJ databases">
        <authorList>
            <person name="Hughes D."/>
        </authorList>
    </citation>
    <scope>NUCLEOTIDE SEQUENCE</scope>
    <source>
        <strain>Durham</strain>
        <strain evidence="3">NC isolate 2 -- Noor lab</strain>
    </source>
</reference>
<evidence type="ECO:0008006" key="4">
    <source>
        <dbReference type="Google" id="ProtNLM"/>
    </source>
</evidence>
<keyword evidence="1" id="KW-0472">Membrane</keyword>
<feature type="transmembrane region" description="Helical" evidence="1">
    <location>
        <begin position="12"/>
        <end position="36"/>
    </location>
</feature>
<dbReference type="Proteomes" id="UP000015102">
    <property type="component" value="Unassembled WGS sequence"/>
</dbReference>
<dbReference type="AlphaFoldDB" id="T1GHJ8"/>
<dbReference type="EnsemblMetazoa" id="MESCA002902-RA">
    <property type="protein sequence ID" value="MESCA002902-PA"/>
    <property type="gene ID" value="MESCA002902"/>
</dbReference>
<feature type="transmembrane region" description="Helical" evidence="1">
    <location>
        <begin position="82"/>
        <end position="107"/>
    </location>
</feature>
<evidence type="ECO:0000256" key="1">
    <source>
        <dbReference type="SAM" id="Phobius"/>
    </source>
</evidence>
<name>T1GHJ8_MEGSC</name>
<keyword evidence="1" id="KW-1133">Transmembrane helix</keyword>
<evidence type="ECO:0000313" key="2">
    <source>
        <dbReference type="EnsemblMetazoa" id="MESCA002902-PA"/>
    </source>
</evidence>
<organism evidence="2 3">
    <name type="scientific">Megaselia scalaris</name>
    <name type="common">Humpbacked fly</name>
    <name type="synonym">Phora scalaris</name>
    <dbReference type="NCBI Taxonomy" id="36166"/>
    <lineage>
        <taxon>Eukaryota</taxon>
        <taxon>Metazoa</taxon>
        <taxon>Ecdysozoa</taxon>
        <taxon>Arthropoda</taxon>
        <taxon>Hexapoda</taxon>
        <taxon>Insecta</taxon>
        <taxon>Pterygota</taxon>
        <taxon>Neoptera</taxon>
        <taxon>Endopterygota</taxon>
        <taxon>Diptera</taxon>
        <taxon>Brachycera</taxon>
        <taxon>Muscomorpha</taxon>
        <taxon>Platypezoidea</taxon>
        <taxon>Phoridae</taxon>
        <taxon>Megaseliini</taxon>
        <taxon>Megaselia</taxon>
    </lineage>
</organism>
<feature type="transmembrane region" description="Helical" evidence="1">
    <location>
        <begin position="119"/>
        <end position="147"/>
    </location>
</feature>
<protein>
    <recommendedName>
        <fullName evidence="4">MARVEL domain-containing protein</fullName>
    </recommendedName>
</protein>
<proteinExistence type="predicted"/>
<sequence length="157" mass="17994">MTVKSIISLGLKANLTVLAYIQCILAIFEIWGANWIVSNKEYFHDFKVLFPFWITISHFALQTLLLLICVKYVSESLSARNILLVPWTLIQIIAAIFFASISIFYIYQGSRYVLDNRTLILIGIIAIFTLFQSVLSINILVAAYAYYNKKESKPKNE</sequence>